<evidence type="ECO:0000256" key="4">
    <source>
        <dbReference type="ARBA" id="ARBA00022525"/>
    </source>
</evidence>
<evidence type="ECO:0000256" key="5">
    <source>
        <dbReference type="ARBA" id="ARBA00022530"/>
    </source>
</evidence>
<sequence>REPLVFLPGPFANEPPNGKAHLKQCEQMTLTRRQKRLCRREPGLAETLRESVRLSLLECRYQFRNERWNCSMDGRGSLLKR</sequence>
<protein>
    <recommendedName>
        <fullName evidence="9">Protein Wnt</fullName>
    </recommendedName>
</protein>
<dbReference type="EMBL" id="JAMKFB020000003">
    <property type="protein sequence ID" value="KAL0197355.1"/>
    <property type="molecule type" value="Genomic_DNA"/>
</dbReference>
<feature type="non-terminal residue" evidence="11">
    <location>
        <position position="81"/>
    </location>
</feature>
<dbReference type="AlphaFoldDB" id="A0ABD0RFP2"/>
<keyword evidence="7" id="KW-1015">Disulfide bond</keyword>
<dbReference type="GO" id="GO:0016055">
    <property type="term" value="P:Wnt signaling pathway"/>
    <property type="evidence" value="ECO:0007669"/>
    <property type="project" value="UniProtKB-KW"/>
</dbReference>
<comment type="function">
    <text evidence="9">Ligand for members of the frizzled family of seven transmembrane receptors.</text>
</comment>
<evidence type="ECO:0000256" key="9">
    <source>
        <dbReference type="RuleBase" id="RU003500"/>
    </source>
</evidence>
<proteinExistence type="inferred from homology"/>
<comment type="caution">
    <text evidence="11">The sequence shown here is derived from an EMBL/GenBank/DDBJ whole genome shotgun (WGS) entry which is preliminary data.</text>
</comment>
<dbReference type="Pfam" id="PF00110">
    <property type="entry name" value="wnt"/>
    <property type="match status" value="1"/>
</dbReference>
<keyword evidence="4" id="KW-0964">Secreted</keyword>
<evidence type="ECO:0000256" key="7">
    <source>
        <dbReference type="ARBA" id="ARBA00023157"/>
    </source>
</evidence>
<keyword evidence="6 9" id="KW-0879">Wnt signaling pathway</keyword>
<keyword evidence="12" id="KW-1185">Reference proteome</keyword>
<evidence type="ECO:0000256" key="2">
    <source>
        <dbReference type="ARBA" id="ARBA00005683"/>
    </source>
</evidence>
<evidence type="ECO:0000256" key="10">
    <source>
        <dbReference type="SAM" id="MobiDB-lite"/>
    </source>
</evidence>
<comment type="subcellular location">
    <subcellularLocation>
        <location evidence="1 9">Secreted</location>
        <location evidence="1 9">Extracellular space</location>
        <location evidence="1 9">Extracellular matrix</location>
    </subcellularLocation>
</comment>
<evidence type="ECO:0000256" key="6">
    <source>
        <dbReference type="ARBA" id="ARBA00022687"/>
    </source>
</evidence>
<feature type="non-terminal residue" evidence="11">
    <location>
        <position position="1"/>
    </location>
</feature>
<evidence type="ECO:0000256" key="1">
    <source>
        <dbReference type="ARBA" id="ARBA00004498"/>
    </source>
</evidence>
<reference evidence="11 12" key="1">
    <citation type="submission" date="2024-05" db="EMBL/GenBank/DDBJ databases">
        <title>Genome sequencing and assembly of Indian major carp, Cirrhinus mrigala (Hamilton, 1822).</title>
        <authorList>
            <person name="Mohindra V."/>
            <person name="Chowdhury L.M."/>
            <person name="Lal K."/>
            <person name="Jena J.K."/>
        </authorList>
    </citation>
    <scope>NUCLEOTIDE SEQUENCE [LARGE SCALE GENOMIC DNA]</scope>
    <source>
        <strain evidence="11">CM1030</strain>
        <tissue evidence="11">Blood</tissue>
    </source>
</reference>
<keyword evidence="8" id="KW-0449">Lipoprotein</keyword>
<comment type="similarity">
    <text evidence="2 9">Belongs to the Wnt family.</text>
</comment>
<keyword evidence="5" id="KW-0272">Extracellular matrix</keyword>
<gene>
    <name evidence="11" type="ORF">M9458_005895</name>
</gene>
<evidence type="ECO:0000313" key="12">
    <source>
        <dbReference type="Proteomes" id="UP001529510"/>
    </source>
</evidence>
<feature type="region of interest" description="Disordered" evidence="10">
    <location>
        <begin position="1"/>
        <end position="21"/>
    </location>
</feature>
<evidence type="ECO:0000256" key="3">
    <source>
        <dbReference type="ARBA" id="ARBA00022473"/>
    </source>
</evidence>
<organism evidence="11 12">
    <name type="scientific">Cirrhinus mrigala</name>
    <name type="common">Mrigala</name>
    <dbReference type="NCBI Taxonomy" id="683832"/>
    <lineage>
        <taxon>Eukaryota</taxon>
        <taxon>Metazoa</taxon>
        <taxon>Chordata</taxon>
        <taxon>Craniata</taxon>
        <taxon>Vertebrata</taxon>
        <taxon>Euteleostomi</taxon>
        <taxon>Actinopterygii</taxon>
        <taxon>Neopterygii</taxon>
        <taxon>Teleostei</taxon>
        <taxon>Ostariophysi</taxon>
        <taxon>Cypriniformes</taxon>
        <taxon>Cyprinidae</taxon>
        <taxon>Labeoninae</taxon>
        <taxon>Labeonini</taxon>
        <taxon>Cirrhinus</taxon>
    </lineage>
</organism>
<evidence type="ECO:0000256" key="8">
    <source>
        <dbReference type="ARBA" id="ARBA00023288"/>
    </source>
</evidence>
<dbReference type="Proteomes" id="UP001529510">
    <property type="component" value="Unassembled WGS sequence"/>
</dbReference>
<name>A0ABD0RFP2_CIRMR</name>
<accession>A0ABD0RFP2</accession>
<evidence type="ECO:0000313" key="11">
    <source>
        <dbReference type="EMBL" id="KAL0197355.1"/>
    </source>
</evidence>
<dbReference type="InterPro" id="IPR005817">
    <property type="entry name" value="Wnt"/>
</dbReference>
<keyword evidence="3 9" id="KW-0217">Developmental protein</keyword>